<proteinExistence type="predicted"/>
<dbReference type="InterPro" id="IPR042099">
    <property type="entry name" value="ANL_N_sf"/>
</dbReference>
<accession>A0ABP8D269</accession>
<keyword evidence="2" id="KW-1185">Reference proteome</keyword>
<evidence type="ECO:0000313" key="1">
    <source>
        <dbReference type="EMBL" id="GAA4246239.1"/>
    </source>
</evidence>
<organism evidence="1 2">
    <name type="scientific">Dactylosporangium darangshiense</name>
    <dbReference type="NCBI Taxonomy" id="579108"/>
    <lineage>
        <taxon>Bacteria</taxon>
        <taxon>Bacillati</taxon>
        <taxon>Actinomycetota</taxon>
        <taxon>Actinomycetes</taxon>
        <taxon>Micromonosporales</taxon>
        <taxon>Micromonosporaceae</taxon>
        <taxon>Dactylosporangium</taxon>
    </lineage>
</organism>
<dbReference type="EMBL" id="BAABAT010000003">
    <property type="protein sequence ID" value="GAA4246239.1"/>
    <property type="molecule type" value="Genomic_DNA"/>
</dbReference>
<protein>
    <submittedName>
        <fullName evidence="1">TIGR03089 family protein</fullName>
    </submittedName>
</protein>
<dbReference type="NCBIfam" id="TIGR03089">
    <property type="entry name" value="TIGR03089 family protein"/>
    <property type="match status" value="1"/>
</dbReference>
<name>A0ABP8D269_9ACTN</name>
<dbReference type="Gene3D" id="3.40.50.12780">
    <property type="entry name" value="N-terminal domain of ligase-like"/>
    <property type="match status" value="1"/>
</dbReference>
<dbReference type="Proteomes" id="UP001500620">
    <property type="component" value="Unassembled WGS sequence"/>
</dbReference>
<dbReference type="SUPFAM" id="SSF56801">
    <property type="entry name" value="Acetyl-CoA synthetase-like"/>
    <property type="match status" value="1"/>
</dbReference>
<sequence>MAEDLVGVEAPLFIHHDAATGERVELSATALGEWAARAAGLLREGCGLGEGDRAAVLLPPHWLSAAALLGAWSAGITVSLQGWATAGLAVHEPGAGEPYDVSFVAAARIGSWLENVPEATHRFSCFGEAPEGYRDLRAALDAYPAHTPAFGRTRGTDAASVDGTSYGQWGAIAAGVAERIGLRGGDRLLVNAGGDDHPVKWLLAPLSAGASIVVCANATPEALREHGEREGATHTLQ</sequence>
<gene>
    <name evidence="1" type="ORF">GCM10022255_016720</name>
</gene>
<dbReference type="RefSeq" id="WP_345122978.1">
    <property type="nucleotide sequence ID" value="NZ_BAABAT010000003.1"/>
</dbReference>
<comment type="caution">
    <text evidence="1">The sequence shown here is derived from an EMBL/GenBank/DDBJ whole genome shotgun (WGS) entry which is preliminary data.</text>
</comment>
<dbReference type="InterPro" id="IPR017523">
    <property type="entry name" value="Rv3268"/>
</dbReference>
<reference evidence="2" key="1">
    <citation type="journal article" date="2019" name="Int. J. Syst. Evol. Microbiol.">
        <title>The Global Catalogue of Microorganisms (GCM) 10K type strain sequencing project: providing services to taxonomists for standard genome sequencing and annotation.</title>
        <authorList>
            <consortium name="The Broad Institute Genomics Platform"/>
            <consortium name="The Broad Institute Genome Sequencing Center for Infectious Disease"/>
            <person name="Wu L."/>
            <person name="Ma J."/>
        </authorList>
    </citation>
    <scope>NUCLEOTIDE SEQUENCE [LARGE SCALE GENOMIC DNA]</scope>
    <source>
        <strain evidence="2">JCM 17441</strain>
    </source>
</reference>
<evidence type="ECO:0000313" key="2">
    <source>
        <dbReference type="Proteomes" id="UP001500620"/>
    </source>
</evidence>